<dbReference type="InterPro" id="IPR001810">
    <property type="entry name" value="F-box_dom"/>
</dbReference>
<feature type="region of interest" description="Disordered" evidence="1">
    <location>
        <begin position="972"/>
        <end position="1006"/>
    </location>
</feature>
<feature type="region of interest" description="Disordered" evidence="1">
    <location>
        <begin position="1046"/>
        <end position="1139"/>
    </location>
</feature>
<dbReference type="Proteomes" id="UP001492380">
    <property type="component" value="Unassembled WGS sequence"/>
</dbReference>
<dbReference type="Gene3D" id="2.130.10.10">
    <property type="entry name" value="YVTN repeat-like/Quinoprotein amine dehydrogenase"/>
    <property type="match status" value="1"/>
</dbReference>
<keyword evidence="4" id="KW-1185">Reference proteome</keyword>
<evidence type="ECO:0000256" key="1">
    <source>
        <dbReference type="SAM" id="MobiDB-lite"/>
    </source>
</evidence>
<dbReference type="InterPro" id="IPR027040">
    <property type="entry name" value="PSMD4"/>
</dbReference>
<dbReference type="InterPro" id="IPR003903">
    <property type="entry name" value="UIM_dom"/>
</dbReference>
<feature type="compositionally biased region" description="Basic residues" evidence="1">
    <location>
        <begin position="72"/>
        <end position="81"/>
    </location>
</feature>
<name>A0ABR1YR71_9PEZI</name>
<reference evidence="3 4" key="1">
    <citation type="submission" date="2024-04" db="EMBL/GenBank/DDBJ databases">
        <title>Phyllosticta paracitricarpa is synonymous to the EU quarantine fungus P. citricarpa based on phylogenomic analyses.</title>
        <authorList>
            <consortium name="Lawrence Berkeley National Laboratory"/>
            <person name="Van Ingen-Buijs V.A."/>
            <person name="Van Westerhoven A.C."/>
            <person name="Haridas S."/>
            <person name="Skiadas P."/>
            <person name="Martin F."/>
            <person name="Groenewald J.Z."/>
            <person name="Crous P.W."/>
            <person name="Seidl M.F."/>
        </authorList>
    </citation>
    <scope>NUCLEOTIDE SEQUENCE [LARGE SCALE GENOMIC DNA]</scope>
    <source>
        <strain evidence="3 4">CBS 123374</strain>
    </source>
</reference>
<dbReference type="SUPFAM" id="SSF81383">
    <property type="entry name" value="F-box domain"/>
    <property type="match status" value="1"/>
</dbReference>
<dbReference type="Gene3D" id="1.20.1280.50">
    <property type="match status" value="1"/>
</dbReference>
<feature type="compositionally biased region" description="Polar residues" evidence="1">
    <location>
        <begin position="652"/>
        <end position="665"/>
    </location>
</feature>
<dbReference type="SUPFAM" id="SSF50978">
    <property type="entry name" value="WD40 repeat-like"/>
    <property type="match status" value="1"/>
</dbReference>
<dbReference type="PROSITE" id="PS50181">
    <property type="entry name" value="FBOX"/>
    <property type="match status" value="1"/>
</dbReference>
<dbReference type="Pfam" id="PF12937">
    <property type="entry name" value="F-box-like"/>
    <property type="match status" value="1"/>
</dbReference>
<feature type="compositionally biased region" description="Low complexity" evidence="1">
    <location>
        <begin position="978"/>
        <end position="1001"/>
    </location>
</feature>
<gene>
    <name evidence="3" type="ORF">HDK90DRAFT_436943</name>
</gene>
<dbReference type="InterPro" id="IPR036047">
    <property type="entry name" value="F-box-like_dom_sf"/>
</dbReference>
<dbReference type="InterPro" id="IPR015943">
    <property type="entry name" value="WD40/YVTN_repeat-like_dom_sf"/>
</dbReference>
<feature type="region of interest" description="Disordered" evidence="1">
    <location>
        <begin position="632"/>
        <end position="668"/>
    </location>
</feature>
<comment type="caution">
    <text evidence="3">The sequence shown here is derived from an EMBL/GenBank/DDBJ whole genome shotgun (WGS) entry which is preliminary data.</text>
</comment>
<sequence length="1139" mass="123885">MQPAPSNVSPNVPAPATETQTEFASSQHGLEASDQQPHPQHPRDAAEGQVGACAVPNGAANVDALESTSVKRGPRTPRPPRNRIDEYENALSSTLQRHASGPLFEVVKTSPKSGNRNCAIEKLPNEILTHAISHLSPNDLSAVSLVCHRFHDLVTTPHAWRTAFARYFLGAQSLIETADATADDHDDLRTERRAFARLTALASWRSEYILRTRLLRSLGRGKPMALPASQNSRAAAPQAITMYDSTLYSIVNHIHADWGTGINQRKAAFVHAADDLGLSSMSDPLVAKVTKWGAMDVPLFAQFYDLYRGESMWGLGSGDMVGNPNVMDVSQPHGAVLGQGLPGGSIHYRSTKEMRGRWLPLPMELDAPEMGIPRLVTVLESMSSVWIAKSSAIPSMTDGLIGILGGSSSGVISAYSLGTDDPLKEPHFGRGEVTARWVVSPGVPIIAISVDESYSAKRQAQGRIWCIALNALGEIFYLTRFPKRLHVARGTKLDEVTLERMAWTTGRTVFWNLAEPSRRIARPNPYRDTQRVDPSYSPRSSWDGMCLDERQIKAETQEVETYLRRKPKDYRQDCLGWDMRRRLEVDFAGDDGNDAGEAIVVFDCGLDEDSQASAKRYTRLKVPKNQGLAVPRKVHVPETTSSIFGGSPTPSPRQVSQQSSGSASPERTAFVEEWRTSTLVFTGAKNVEITATTLDISTYATITLSEDPIFGFSGSSTASSPFASPLSDISQPASPADIPGQRARFVAAGTKSGSVFVWDMRAPVGPSAGLPNSIEPIRVIYTDSPEISCLGMTSLYLVHGGSDGLVQAWDPLASSMSPIRTLNSRFSSRARRVLAQAQASREGVGINMFAAGAICLDPDPTVLRGVVSLGTHLRCWSYSSNAADAYKSSKRKLRHHERGHNGGGDRFSTSGRTKMKDYIAHEQSEMERDEIQRQREAERLAGRFGVDLIDDEEQALAYAALLSEESLANEEAKRKQSEASSLSASTASSATPTITPSSSPPMANEDVDDDLAEAIRLSLLESGDQSSNFAESNNADLDAFDVPIRVTKTRKASPQAGSSKRRSPTPEDNQAKAGSSRDQEAEDLEFALQLSMAEEQSRKRDGAGENDGGVALWDQEEREVDEFPALAPVKGAKGKKRAW</sequence>
<accession>A0ABR1YR71</accession>
<proteinExistence type="predicted"/>
<organism evidence="3 4">
    <name type="scientific">Phyllosticta capitalensis</name>
    <dbReference type="NCBI Taxonomy" id="121624"/>
    <lineage>
        <taxon>Eukaryota</taxon>
        <taxon>Fungi</taxon>
        <taxon>Dikarya</taxon>
        <taxon>Ascomycota</taxon>
        <taxon>Pezizomycotina</taxon>
        <taxon>Dothideomycetes</taxon>
        <taxon>Dothideomycetes incertae sedis</taxon>
        <taxon>Botryosphaeriales</taxon>
        <taxon>Phyllostictaceae</taxon>
        <taxon>Phyllosticta</taxon>
    </lineage>
</organism>
<feature type="region of interest" description="Disordered" evidence="1">
    <location>
        <begin position="1"/>
        <end position="84"/>
    </location>
</feature>
<evidence type="ECO:0000313" key="3">
    <source>
        <dbReference type="EMBL" id="KAK8235955.1"/>
    </source>
</evidence>
<dbReference type="PROSITE" id="PS50330">
    <property type="entry name" value="UIM"/>
    <property type="match status" value="2"/>
</dbReference>
<dbReference type="InterPro" id="IPR036322">
    <property type="entry name" value="WD40_repeat_dom_sf"/>
</dbReference>
<dbReference type="EMBL" id="JBBWRZ010000005">
    <property type="protein sequence ID" value="KAK8235955.1"/>
    <property type="molecule type" value="Genomic_DNA"/>
</dbReference>
<dbReference type="CDD" id="cd09917">
    <property type="entry name" value="F-box_SF"/>
    <property type="match status" value="1"/>
</dbReference>
<evidence type="ECO:0000313" key="4">
    <source>
        <dbReference type="Proteomes" id="UP001492380"/>
    </source>
</evidence>
<dbReference type="PANTHER" id="PTHR10223">
    <property type="entry name" value="26S PROTEASOME NON-ATPASE REGULATORY SUBUNIT 4"/>
    <property type="match status" value="1"/>
</dbReference>
<dbReference type="SMART" id="SM00726">
    <property type="entry name" value="UIM"/>
    <property type="match status" value="2"/>
</dbReference>
<feature type="domain" description="F-box" evidence="2">
    <location>
        <begin position="117"/>
        <end position="163"/>
    </location>
</feature>
<dbReference type="SMART" id="SM00256">
    <property type="entry name" value="FBOX"/>
    <property type="match status" value="1"/>
</dbReference>
<protein>
    <recommendedName>
        <fullName evidence="2">F-box domain-containing protein</fullName>
    </recommendedName>
</protein>
<feature type="compositionally biased region" description="Polar residues" evidence="1">
    <location>
        <begin position="1"/>
        <end position="10"/>
    </location>
</feature>
<feature type="compositionally biased region" description="Polar residues" evidence="1">
    <location>
        <begin position="17"/>
        <end position="38"/>
    </location>
</feature>
<dbReference type="PANTHER" id="PTHR10223:SF2">
    <property type="entry name" value="F-BOX AND WD DOMAIN PROTEIN (AFU_ORTHOLOGUE AFUA_6G11400)"/>
    <property type="match status" value="1"/>
</dbReference>
<feature type="region of interest" description="Disordered" evidence="1">
    <location>
        <begin position="890"/>
        <end position="911"/>
    </location>
</feature>
<evidence type="ECO:0000259" key="2">
    <source>
        <dbReference type="PROSITE" id="PS50181"/>
    </source>
</evidence>